<dbReference type="InterPro" id="IPR013525">
    <property type="entry name" value="ABC2_TM"/>
</dbReference>
<feature type="transmembrane region" description="Helical" evidence="6">
    <location>
        <begin position="29"/>
        <end position="51"/>
    </location>
</feature>
<gene>
    <name evidence="8" type="ORF">GA0070215_103165</name>
</gene>
<name>A0A1C4VH30_9ACTN</name>
<dbReference type="PANTHER" id="PTHR43229">
    <property type="entry name" value="NODULATION PROTEIN J"/>
    <property type="match status" value="1"/>
</dbReference>
<evidence type="ECO:0000256" key="3">
    <source>
        <dbReference type="ARBA" id="ARBA00022989"/>
    </source>
</evidence>
<keyword evidence="6" id="KW-0813">Transport</keyword>
<comment type="subcellular location">
    <subcellularLocation>
        <location evidence="6">Cell membrane</location>
        <topology evidence="6">Multi-pass membrane protein</topology>
    </subcellularLocation>
    <subcellularLocation>
        <location evidence="1">Membrane</location>
        <topology evidence="1">Multi-pass membrane protein</topology>
    </subcellularLocation>
</comment>
<feature type="transmembrane region" description="Helical" evidence="6">
    <location>
        <begin position="63"/>
        <end position="84"/>
    </location>
</feature>
<feature type="transmembrane region" description="Helical" evidence="6">
    <location>
        <begin position="171"/>
        <end position="191"/>
    </location>
</feature>
<keyword evidence="9" id="KW-1185">Reference proteome</keyword>
<keyword evidence="6" id="KW-1003">Cell membrane</keyword>
<sequence>MNAVVLAFGEGVVVAKRNLRMILRVPEMLLNAAIAPAMMTLLFGFIVGGAIDVQGVPYREYLLGGIFVQAVLFGAVNTGTAIAADLRNGIVDRLMSMPISRSAVLVGRTTSDLVNSGVVITVTALLGLVVGWRSRTSLPEAALGFLILLAFAYALSWLMAVVGLASRAPEAVSSTGFTIAIPLGFLSNAYVPIDSMPGVLQPVAEWNPVSAIVQAVRVQFGNVDPATAPDVWPLQHPVAASGLWIGALLALSIPLAIAQFRRSAGR</sequence>
<feature type="transmembrane region" description="Helical" evidence="6">
    <location>
        <begin position="142"/>
        <end position="164"/>
    </location>
</feature>
<dbReference type="EMBL" id="FMCV01000003">
    <property type="protein sequence ID" value="SCE83276.1"/>
    <property type="molecule type" value="Genomic_DNA"/>
</dbReference>
<feature type="domain" description="ABC transmembrane type-2" evidence="7">
    <location>
        <begin position="27"/>
        <end position="263"/>
    </location>
</feature>
<keyword evidence="4 6" id="KW-0472">Membrane</keyword>
<dbReference type="InterPro" id="IPR047817">
    <property type="entry name" value="ABC2_TM_bact-type"/>
</dbReference>
<keyword evidence="5" id="KW-0046">Antibiotic resistance</keyword>
<keyword evidence="2 6" id="KW-0812">Transmembrane</keyword>
<dbReference type="GO" id="GO:0140359">
    <property type="term" value="F:ABC-type transporter activity"/>
    <property type="evidence" value="ECO:0007669"/>
    <property type="project" value="InterPro"/>
</dbReference>
<dbReference type="PIRSF" id="PIRSF006648">
    <property type="entry name" value="DrrB"/>
    <property type="match status" value="1"/>
</dbReference>
<evidence type="ECO:0000256" key="6">
    <source>
        <dbReference type="RuleBase" id="RU361157"/>
    </source>
</evidence>
<protein>
    <recommendedName>
        <fullName evidence="6">Transport permease protein</fullName>
    </recommendedName>
</protein>
<dbReference type="PROSITE" id="PS51012">
    <property type="entry name" value="ABC_TM2"/>
    <property type="match status" value="1"/>
</dbReference>
<dbReference type="Proteomes" id="UP000198551">
    <property type="component" value="Unassembled WGS sequence"/>
</dbReference>
<comment type="similarity">
    <text evidence="6">Belongs to the ABC-2 integral membrane protein family.</text>
</comment>
<evidence type="ECO:0000313" key="8">
    <source>
        <dbReference type="EMBL" id="SCE83276.1"/>
    </source>
</evidence>
<evidence type="ECO:0000313" key="9">
    <source>
        <dbReference type="Proteomes" id="UP000198551"/>
    </source>
</evidence>
<accession>A0A1C4VH30</accession>
<dbReference type="Pfam" id="PF01061">
    <property type="entry name" value="ABC2_membrane"/>
    <property type="match status" value="1"/>
</dbReference>
<evidence type="ECO:0000256" key="5">
    <source>
        <dbReference type="ARBA" id="ARBA00023251"/>
    </source>
</evidence>
<reference evidence="9" key="1">
    <citation type="submission" date="2016-06" db="EMBL/GenBank/DDBJ databases">
        <authorList>
            <person name="Varghese N."/>
        </authorList>
    </citation>
    <scope>NUCLEOTIDE SEQUENCE [LARGE SCALE GENOMIC DNA]</scope>
    <source>
        <strain evidence="9">DSM 45555</strain>
    </source>
</reference>
<evidence type="ECO:0000256" key="4">
    <source>
        <dbReference type="ARBA" id="ARBA00023136"/>
    </source>
</evidence>
<dbReference type="PANTHER" id="PTHR43229:SF2">
    <property type="entry name" value="NODULATION PROTEIN J"/>
    <property type="match status" value="1"/>
</dbReference>
<evidence type="ECO:0000256" key="1">
    <source>
        <dbReference type="ARBA" id="ARBA00004141"/>
    </source>
</evidence>
<evidence type="ECO:0000256" key="2">
    <source>
        <dbReference type="ARBA" id="ARBA00022692"/>
    </source>
</evidence>
<keyword evidence="3 6" id="KW-1133">Transmembrane helix</keyword>
<dbReference type="InterPro" id="IPR000412">
    <property type="entry name" value="ABC_2_transport"/>
</dbReference>
<proteinExistence type="inferred from homology"/>
<feature type="transmembrane region" description="Helical" evidence="6">
    <location>
        <begin position="238"/>
        <end position="258"/>
    </location>
</feature>
<dbReference type="RefSeq" id="WP_018783901.1">
    <property type="nucleotide sequence ID" value="NZ_CBDRIX010000005.1"/>
</dbReference>
<dbReference type="AlphaFoldDB" id="A0A1C4VH30"/>
<dbReference type="GO" id="GO:0046677">
    <property type="term" value="P:response to antibiotic"/>
    <property type="evidence" value="ECO:0007669"/>
    <property type="project" value="UniProtKB-KW"/>
</dbReference>
<organism evidence="8 9">
    <name type="scientific">Micromonospora marina</name>
    <dbReference type="NCBI Taxonomy" id="307120"/>
    <lineage>
        <taxon>Bacteria</taxon>
        <taxon>Bacillati</taxon>
        <taxon>Actinomycetota</taxon>
        <taxon>Actinomycetes</taxon>
        <taxon>Micromonosporales</taxon>
        <taxon>Micromonosporaceae</taxon>
        <taxon>Micromonospora</taxon>
    </lineage>
</organism>
<dbReference type="InterPro" id="IPR051784">
    <property type="entry name" value="Nod_factor_ABC_transporter"/>
</dbReference>
<dbReference type="GO" id="GO:0043190">
    <property type="term" value="C:ATP-binding cassette (ABC) transporter complex"/>
    <property type="evidence" value="ECO:0007669"/>
    <property type="project" value="InterPro"/>
</dbReference>
<evidence type="ECO:0000259" key="7">
    <source>
        <dbReference type="PROSITE" id="PS51012"/>
    </source>
</evidence>
<feature type="transmembrane region" description="Helical" evidence="6">
    <location>
        <begin position="105"/>
        <end position="130"/>
    </location>
</feature>